<dbReference type="EMBL" id="JBFXLR010000019">
    <property type="protein sequence ID" value="KAL2850780.1"/>
    <property type="molecule type" value="Genomic_DNA"/>
</dbReference>
<feature type="transmembrane region" description="Helical" evidence="1">
    <location>
        <begin position="57"/>
        <end position="75"/>
    </location>
</feature>
<dbReference type="RefSeq" id="XP_070899423.1">
    <property type="nucleotide sequence ID" value="XM_071039987.1"/>
</dbReference>
<evidence type="ECO:0000313" key="3">
    <source>
        <dbReference type="Proteomes" id="UP001610444"/>
    </source>
</evidence>
<reference evidence="2 3" key="1">
    <citation type="submission" date="2024-07" db="EMBL/GenBank/DDBJ databases">
        <title>Section-level genome sequencing and comparative genomics of Aspergillus sections Usti and Cavernicolus.</title>
        <authorList>
            <consortium name="Lawrence Berkeley National Laboratory"/>
            <person name="Nybo J.L."/>
            <person name="Vesth T.C."/>
            <person name="Theobald S."/>
            <person name="Frisvad J.C."/>
            <person name="Larsen T.O."/>
            <person name="Kjaerboelling I."/>
            <person name="Rothschild-Mancinelli K."/>
            <person name="Lyhne E.K."/>
            <person name="Kogle M.E."/>
            <person name="Barry K."/>
            <person name="Clum A."/>
            <person name="Na H."/>
            <person name="Ledsgaard L."/>
            <person name="Lin J."/>
            <person name="Lipzen A."/>
            <person name="Kuo A."/>
            <person name="Riley R."/>
            <person name="Mondo S."/>
            <person name="LaButti K."/>
            <person name="Haridas S."/>
            <person name="Pangalinan J."/>
            <person name="Salamov A.A."/>
            <person name="Simmons B.A."/>
            <person name="Magnuson J.K."/>
            <person name="Chen J."/>
            <person name="Drula E."/>
            <person name="Henrissat B."/>
            <person name="Wiebenga A."/>
            <person name="Lubbers R.J."/>
            <person name="Gomes A.C."/>
            <person name="Macurrencykelacurrency M.R."/>
            <person name="Stajich J."/>
            <person name="Grigoriev I.V."/>
            <person name="Mortensen U.H."/>
            <person name="De vries R.P."/>
            <person name="Baker S.E."/>
            <person name="Andersen M.R."/>
        </authorList>
    </citation>
    <scope>NUCLEOTIDE SEQUENCE [LARGE SCALE GENOMIC DNA]</scope>
    <source>
        <strain evidence="2 3">CBS 756.74</strain>
    </source>
</reference>
<evidence type="ECO:0000313" key="2">
    <source>
        <dbReference type="EMBL" id="KAL2850780.1"/>
    </source>
</evidence>
<dbReference type="Proteomes" id="UP001610444">
    <property type="component" value="Unassembled WGS sequence"/>
</dbReference>
<name>A0ABR4KET2_9EURO</name>
<accession>A0ABR4KET2</accession>
<keyword evidence="1" id="KW-1133">Transmembrane helix</keyword>
<gene>
    <name evidence="2" type="ORF">BJX68DRAFT_236295</name>
</gene>
<dbReference type="GeneID" id="98155151"/>
<keyword evidence="1" id="KW-0812">Transmembrane</keyword>
<sequence>MTLYINLRSTFAARALEIAFTVVTVPQQERDILSAVLCNERMLNYTKTKRADEDYKCALLCAVWLEVFLISLFSFNPAALYCFIETRTALHHTTSQTI</sequence>
<organism evidence="2 3">
    <name type="scientific">Aspergillus pseudodeflectus</name>
    <dbReference type="NCBI Taxonomy" id="176178"/>
    <lineage>
        <taxon>Eukaryota</taxon>
        <taxon>Fungi</taxon>
        <taxon>Dikarya</taxon>
        <taxon>Ascomycota</taxon>
        <taxon>Pezizomycotina</taxon>
        <taxon>Eurotiomycetes</taxon>
        <taxon>Eurotiomycetidae</taxon>
        <taxon>Eurotiales</taxon>
        <taxon>Aspergillaceae</taxon>
        <taxon>Aspergillus</taxon>
        <taxon>Aspergillus subgen. Nidulantes</taxon>
    </lineage>
</organism>
<evidence type="ECO:0000256" key="1">
    <source>
        <dbReference type="SAM" id="Phobius"/>
    </source>
</evidence>
<keyword evidence="3" id="KW-1185">Reference proteome</keyword>
<proteinExistence type="predicted"/>
<protein>
    <submittedName>
        <fullName evidence="2">Uncharacterized protein</fullName>
    </submittedName>
</protein>
<keyword evidence="1" id="KW-0472">Membrane</keyword>
<comment type="caution">
    <text evidence="2">The sequence shown here is derived from an EMBL/GenBank/DDBJ whole genome shotgun (WGS) entry which is preliminary data.</text>
</comment>